<dbReference type="OrthoDB" id="1075024at2"/>
<proteinExistence type="predicted"/>
<dbReference type="AlphaFoldDB" id="A0A135W6U7"/>
<reference evidence="1 2" key="2">
    <citation type="journal article" date="2016" name="Genome Announc.">
        <title>Draft Genome Sequence of a Biocontrol Rhizobacterium, Chryseobacterium kwangjuense Strain KJ1R5, Isolated from Pepper (Capsicum annuum).</title>
        <authorList>
            <person name="Jeong J.J."/>
            <person name="Park H."/>
            <person name="Park B.H."/>
            <person name="Mannaa M."/>
            <person name="Sang M.K."/>
            <person name="Choi I.G."/>
            <person name="Kim K.D."/>
        </authorList>
    </citation>
    <scope>NUCLEOTIDE SEQUENCE [LARGE SCALE GENOMIC DNA]</scope>
    <source>
        <strain evidence="1 2">KJ1R5</strain>
    </source>
</reference>
<gene>
    <name evidence="1" type="ORF">AU378_19285</name>
</gene>
<comment type="caution">
    <text evidence="1">The sequence shown here is derived from an EMBL/GenBank/DDBJ whole genome shotgun (WGS) entry which is preliminary data.</text>
</comment>
<sequence>MNAQNVEKMAKEVKEEGVELYRSEMASWYGTDVFMENYKDRENIGGYFSYIDNNVPKCIFFSKNNKVIGTISFPANYNPKDAKTDFKEREFTSMEQDYFSMRQKALERMQNDTVFKSYKNTNLNLVPIIKNKLRKVYVLTGTSAANTVIFGNDYLIHFNDRNEIKNVEKLHQGIIIQNINDEKVGKTVGGTHTHVLENWQTITPTDICTLMLYYKFTNWENYSVVSKKYVSMWNGKNNSLMIMKSKAFRNMADNILKDNTEKDLE</sequence>
<reference evidence="2" key="1">
    <citation type="submission" date="2015-12" db="EMBL/GenBank/DDBJ databases">
        <title>Genome sequence of a biocontrol rhizobacterium Chryseobacterium kwangjuense strain KJ1R5 isolated from pepper (Capsicum annuum L.).</title>
        <authorList>
            <person name="Jeong J.-J."/>
            <person name="Park H."/>
            <person name="Mannaa M."/>
            <person name="Sang M.K."/>
            <person name="Choi I.-G."/>
            <person name="Kim K.D."/>
        </authorList>
    </citation>
    <scope>NUCLEOTIDE SEQUENCE [LARGE SCALE GENOMIC DNA]</scope>
    <source>
        <strain evidence="2">KJ1R5</strain>
    </source>
</reference>
<accession>A0A135W6U7</accession>
<evidence type="ECO:0000313" key="2">
    <source>
        <dbReference type="Proteomes" id="UP000070513"/>
    </source>
</evidence>
<dbReference type="Proteomes" id="UP000070513">
    <property type="component" value="Unassembled WGS sequence"/>
</dbReference>
<dbReference type="EMBL" id="LPUR01000017">
    <property type="protein sequence ID" value="KXH80569.1"/>
    <property type="molecule type" value="Genomic_DNA"/>
</dbReference>
<organism evidence="1 2">
    <name type="scientific">Chryseobacterium kwangjuense</name>
    <dbReference type="NCBI Taxonomy" id="267125"/>
    <lineage>
        <taxon>Bacteria</taxon>
        <taxon>Pseudomonadati</taxon>
        <taxon>Bacteroidota</taxon>
        <taxon>Flavobacteriia</taxon>
        <taxon>Flavobacteriales</taxon>
        <taxon>Weeksellaceae</taxon>
        <taxon>Chryseobacterium group</taxon>
        <taxon>Chryseobacterium</taxon>
    </lineage>
</organism>
<evidence type="ECO:0000313" key="1">
    <source>
        <dbReference type="EMBL" id="KXH80569.1"/>
    </source>
</evidence>
<name>A0A135W6U7_9FLAO</name>
<protein>
    <submittedName>
        <fullName evidence="1">Uncharacterized protein</fullName>
    </submittedName>
</protein>